<comment type="cofactor">
    <cofactor evidence="1">
        <name>adenosylcob(III)alamin</name>
        <dbReference type="ChEBI" id="CHEBI:18408"/>
    </cofactor>
</comment>
<evidence type="ECO:0000313" key="8">
    <source>
        <dbReference type="Proteomes" id="UP000769780"/>
    </source>
</evidence>
<dbReference type="PANTHER" id="PTHR48101">
    <property type="entry name" value="METHYLMALONYL-COA MUTASE, MITOCHONDRIAL-RELATED"/>
    <property type="match status" value="1"/>
</dbReference>
<dbReference type="InterPro" id="IPR036724">
    <property type="entry name" value="Cobalamin-bd_sf"/>
</dbReference>
<keyword evidence="8" id="KW-1185">Reference proteome</keyword>
<evidence type="ECO:0000256" key="3">
    <source>
        <dbReference type="ARBA" id="ARBA00022628"/>
    </source>
</evidence>
<accession>A0ABS7K2P0</accession>
<evidence type="ECO:0000256" key="2">
    <source>
        <dbReference type="ARBA" id="ARBA00008465"/>
    </source>
</evidence>
<dbReference type="Pfam" id="PF01642">
    <property type="entry name" value="MM_CoA_mutase"/>
    <property type="match status" value="2"/>
</dbReference>
<evidence type="ECO:0000256" key="1">
    <source>
        <dbReference type="ARBA" id="ARBA00001922"/>
    </source>
</evidence>
<proteinExistence type="inferred from homology"/>
<feature type="domain" description="Methylmalonyl-CoA mutase alpha/beta chain catalytic" evidence="6">
    <location>
        <begin position="137"/>
        <end position="449"/>
    </location>
</feature>
<keyword evidence="3" id="KW-0846">Cobalamin</keyword>
<feature type="domain" description="Methylmalonyl-CoA mutase alpha/beta chain catalytic" evidence="6">
    <location>
        <begin position="39"/>
        <end position="114"/>
    </location>
</feature>
<protein>
    <submittedName>
        <fullName evidence="7">Methylmalonyl-CoA mutase</fullName>
    </submittedName>
</protein>
<name>A0ABS7K2P0_9BACI</name>
<gene>
    <name evidence="7" type="ORF">H0185_06480</name>
</gene>
<comment type="caution">
    <text evidence="7">The sequence shown here is derived from an EMBL/GenBank/DDBJ whole genome shotgun (WGS) entry which is preliminary data.</text>
</comment>
<keyword evidence="4" id="KW-0413">Isomerase</keyword>
<evidence type="ECO:0000313" key="7">
    <source>
        <dbReference type="EMBL" id="MBY0096449.1"/>
    </source>
</evidence>
<dbReference type="SUPFAM" id="SSF51703">
    <property type="entry name" value="Cobalamin (vitamin B12)-dependent enzymes"/>
    <property type="match status" value="1"/>
</dbReference>
<dbReference type="InterPro" id="IPR006099">
    <property type="entry name" value="MeMalonylCoA_mutase_a/b_cat"/>
</dbReference>
<dbReference type="RefSeq" id="WP_221872336.1">
    <property type="nucleotide sequence ID" value="NZ_JACWFH010000008.1"/>
</dbReference>
<evidence type="ECO:0000259" key="6">
    <source>
        <dbReference type="Pfam" id="PF01642"/>
    </source>
</evidence>
<keyword evidence="5" id="KW-0170">Cobalt</keyword>
<dbReference type="Gene3D" id="3.40.50.280">
    <property type="entry name" value="Cobalamin-binding domain"/>
    <property type="match status" value="1"/>
</dbReference>
<reference evidence="7 8" key="1">
    <citation type="submission" date="2020-07" db="EMBL/GenBank/DDBJ databases">
        <title>Fungal Genomes of the International Space Station.</title>
        <authorList>
            <person name="Seuylemezian A."/>
            <person name="Singh N.K."/>
            <person name="Wood J."/>
            <person name="Venkateswaran K."/>
        </authorList>
    </citation>
    <scope>NUCLEOTIDE SEQUENCE [LARGE SCALE GENOMIC DNA]</scope>
    <source>
        <strain evidence="7 8">PL-B2</strain>
    </source>
</reference>
<organism evidence="7 8">
    <name type="scientific">Mesobacillus maritimus</name>
    <dbReference type="NCBI Taxonomy" id="1643336"/>
    <lineage>
        <taxon>Bacteria</taxon>
        <taxon>Bacillati</taxon>
        <taxon>Bacillota</taxon>
        <taxon>Bacilli</taxon>
        <taxon>Bacillales</taxon>
        <taxon>Bacillaceae</taxon>
        <taxon>Mesobacillus</taxon>
    </lineage>
</organism>
<evidence type="ECO:0000256" key="4">
    <source>
        <dbReference type="ARBA" id="ARBA00023235"/>
    </source>
</evidence>
<sequence length="624" mass="69568">MKLEKMKEITFPISDNNDWAKKAEESLRGKSIENLYKSTYEKIQIKPLYTKKDLDPNSLAQYPGESNYSRGIERVGYKLKSWHIANKLPYKTLDQLIEKSRLAFSAGQNALAFEVTEEVFSDKDSLKKLLKEFSALGTMSIHTKEFFIPFMKVVLEQQSETGKMTGFIGSDPIAEAATKGSFNQREKETFNQWLESVKEADSSIPNVKTILVDAAPYQNSGANAVQEVGIALATGIYYVQKLLDNGWELEKALKKFVFHFAVGANFFMETAKLRAARILWDKAMEAYGADDESRKMVISAETSQLTKTVFDPYVNLLRAGNEAFSAVLGGVQYLSIGTLDEAAGESSVFSERIARNTQLILKAEAHLEKVADPAGGSYYVEALTKEIATKAWEFFLEIDNKGGIVEELKASNLQKKIADVRVQREKDVFMRKQSIIGTNVYANVAEKASFKGEGKSIAASAEFERLETKRLAEPYEILRKKAREIGEKSGAYPTVGLICLGELKKHKARADFIQGFLSAGGIETFRSSELSDIKAVFEFVQLSSLNHFCICGDNSQYAEIGVTLVKEIESKFPEVKLSLAGNPDAAMRKEFSDAGIQQFYHLNSNNYEILANLLKEMEVALGAK</sequence>
<dbReference type="InterPro" id="IPR016176">
    <property type="entry name" value="Cbl-dep_enz_cat"/>
</dbReference>
<dbReference type="EMBL" id="JACWFH010000008">
    <property type="protein sequence ID" value="MBY0096449.1"/>
    <property type="molecule type" value="Genomic_DNA"/>
</dbReference>
<dbReference type="PANTHER" id="PTHR48101:SF1">
    <property type="entry name" value="METHYLMALONYL-COA MUTASE, LARGE SUBUNIT"/>
    <property type="match status" value="1"/>
</dbReference>
<dbReference type="Proteomes" id="UP000769780">
    <property type="component" value="Unassembled WGS sequence"/>
</dbReference>
<evidence type="ECO:0000256" key="5">
    <source>
        <dbReference type="ARBA" id="ARBA00023285"/>
    </source>
</evidence>
<comment type="similarity">
    <text evidence="2">Belongs to the methylmalonyl-CoA mutase family.</text>
</comment>
<dbReference type="SUPFAM" id="SSF52242">
    <property type="entry name" value="Cobalamin (vitamin B12)-binding domain"/>
    <property type="match status" value="1"/>
</dbReference>
<dbReference type="Gene3D" id="3.20.20.240">
    <property type="entry name" value="Methylmalonyl-CoA mutase"/>
    <property type="match status" value="1"/>
</dbReference>